<proteinExistence type="predicted"/>
<accession>A0A4R5CIB4</accession>
<protein>
    <submittedName>
        <fullName evidence="2">Uncharacterized protein</fullName>
    </submittedName>
</protein>
<dbReference type="OrthoDB" id="3533927at2"/>
<keyword evidence="3" id="KW-1185">Reference proteome</keyword>
<feature type="signal peptide" evidence="1">
    <location>
        <begin position="1"/>
        <end position="28"/>
    </location>
</feature>
<dbReference type="RefSeq" id="WP_131900412.1">
    <property type="nucleotide sequence ID" value="NZ_SMKZ01000057.1"/>
</dbReference>
<organism evidence="2 3">
    <name type="scientific">Jiangella asiatica</name>
    <dbReference type="NCBI Taxonomy" id="2530372"/>
    <lineage>
        <taxon>Bacteria</taxon>
        <taxon>Bacillati</taxon>
        <taxon>Actinomycetota</taxon>
        <taxon>Actinomycetes</taxon>
        <taxon>Jiangellales</taxon>
        <taxon>Jiangellaceae</taxon>
        <taxon>Jiangella</taxon>
    </lineage>
</organism>
<feature type="chain" id="PRO_5039501263" evidence="1">
    <location>
        <begin position="29"/>
        <end position="155"/>
    </location>
</feature>
<dbReference type="InParanoid" id="A0A4R5CIB4"/>
<dbReference type="AlphaFoldDB" id="A0A4R5CIB4"/>
<dbReference type="Proteomes" id="UP000294739">
    <property type="component" value="Unassembled WGS sequence"/>
</dbReference>
<dbReference type="EMBL" id="SMKZ01000057">
    <property type="protein sequence ID" value="TDD99978.1"/>
    <property type="molecule type" value="Genomic_DNA"/>
</dbReference>
<reference evidence="2 3" key="1">
    <citation type="submission" date="2019-03" db="EMBL/GenBank/DDBJ databases">
        <title>Draft genome sequences of novel Actinobacteria.</title>
        <authorList>
            <person name="Sahin N."/>
            <person name="Ay H."/>
            <person name="Saygin H."/>
        </authorList>
    </citation>
    <scope>NUCLEOTIDE SEQUENCE [LARGE SCALE GENOMIC DNA]</scope>
    <source>
        <strain evidence="2 3">5K138</strain>
    </source>
</reference>
<comment type="caution">
    <text evidence="2">The sequence shown here is derived from an EMBL/GenBank/DDBJ whole genome shotgun (WGS) entry which is preliminary data.</text>
</comment>
<gene>
    <name evidence="2" type="ORF">E1269_26920</name>
</gene>
<sequence>MSTHPSRLAGLSGRVGTAVALAASVVVAATAPAAAATTSGSCSTGGYFALFRLEYVNHGEYHYPEEFSWGISHNDGRLGDKNNVQARVKTVNTGGTDTVHYTWISGDNVEAGGGFHRIPDAVSVPRGRSMYGALEFVFDRPDDSDPRCTGRTKSV</sequence>
<evidence type="ECO:0000313" key="2">
    <source>
        <dbReference type="EMBL" id="TDD99978.1"/>
    </source>
</evidence>
<name>A0A4R5CIB4_9ACTN</name>
<keyword evidence="1" id="KW-0732">Signal</keyword>
<evidence type="ECO:0000256" key="1">
    <source>
        <dbReference type="SAM" id="SignalP"/>
    </source>
</evidence>
<evidence type="ECO:0000313" key="3">
    <source>
        <dbReference type="Proteomes" id="UP000294739"/>
    </source>
</evidence>